<keyword evidence="3 6" id="KW-0812">Transmembrane</keyword>
<feature type="transmembrane region" description="Helical" evidence="6">
    <location>
        <begin position="51"/>
        <end position="74"/>
    </location>
</feature>
<dbReference type="EMBL" id="FTOB01000001">
    <property type="protein sequence ID" value="SIS37968.1"/>
    <property type="molecule type" value="Genomic_DNA"/>
</dbReference>
<feature type="transmembrane region" description="Helical" evidence="6">
    <location>
        <begin position="154"/>
        <end position="174"/>
    </location>
</feature>
<evidence type="ECO:0000256" key="3">
    <source>
        <dbReference type="ARBA" id="ARBA00022692"/>
    </source>
</evidence>
<evidence type="ECO:0000256" key="6">
    <source>
        <dbReference type="SAM" id="Phobius"/>
    </source>
</evidence>
<feature type="transmembrane region" description="Helical" evidence="6">
    <location>
        <begin position="20"/>
        <end position="39"/>
    </location>
</feature>
<proteinExistence type="predicted"/>
<feature type="transmembrane region" description="Helical" evidence="6">
    <location>
        <begin position="236"/>
        <end position="253"/>
    </location>
</feature>
<gene>
    <name evidence="7" type="ORF">SAMN05421766_101215</name>
</gene>
<dbReference type="InterPro" id="IPR050833">
    <property type="entry name" value="Poly_Biosynth_Transport"/>
</dbReference>
<feature type="transmembrane region" description="Helical" evidence="6">
    <location>
        <begin position="465"/>
        <end position="482"/>
    </location>
</feature>
<protein>
    <submittedName>
        <fullName evidence="7">Membrane protein involved in the export of O-antigen and teichoic acid</fullName>
    </submittedName>
</protein>
<feature type="transmembrane region" description="Helical" evidence="6">
    <location>
        <begin position="382"/>
        <end position="401"/>
    </location>
</feature>
<dbReference type="InterPro" id="IPR002797">
    <property type="entry name" value="Polysacc_synth"/>
</dbReference>
<sequence length="495" mass="55994">MDINAALLNPLKKLFKQTAIYGLATVLPRMISFFLVRVHTDAMPPEIYGELAVIFAYFAMFNVVLAYGMETAFFRFYSKSDDKETVISTSLISILASTMLFMVVSLIFQDGMARLLSIDPKYIKYVVFILSLDALVIIPFAWLRANERPLRYAVVKILNVVINFGLNVFFLLLLPGIAASNPDGLLAGLYRPNFQISYIIIANLCASGVTLLLMLKPYLISRYTFDDKLWKQMMKYAIPVLIAGVAFTINEVFDRVMLEALLPEDIANKEVGMYNACVKLALFMTLFSTAFRMGIEPFFFSHAGTANPQKAYAQITNYFVVLGSVILLGVVVFADVLKVLFVKNPAYWEAMSVVPIILLASFFLGIYHNLSVWYKVTDKTRYGAFISVFGALITIIVNYIFIPYIGYMASAIATLMAYGSMMVLSYYLGKSRYPVPYNFRKIIFYLGVSVLFSILSFYIFDRSLIVGSILFLLFLGLVYKLEKDTLTQIFLRQKN</sequence>
<evidence type="ECO:0000256" key="5">
    <source>
        <dbReference type="ARBA" id="ARBA00023136"/>
    </source>
</evidence>
<evidence type="ECO:0000256" key="1">
    <source>
        <dbReference type="ARBA" id="ARBA00004651"/>
    </source>
</evidence>
<feature type="transmembrane region" description="Helical" evidence="6">
    <location>
        <begin position="346"/>
        <end position="370"/>
    </location>
</feature>
<comment type="caution">
    <text evidence="7">The sequence shown here is derived from an EMBL/GenBank/DDBJ whole genome shotgun (WGS) entry which is preliminary data.</text>
</comment>
<feature type="transmembrane region" description="Helical" evidence="6">
    <location>
        <begin position="194"/>
        <end position="215"/>
    </location>
</feature>
<evidence type="ECO:0000256" key="2">
    <source>
        <dbReference type="ARBA" id="ARBA00022475"/>
    </source>
</evidence>
<feature type="transmembrane region" description="Helical" evidence="6">
    <location>
        <begin position="315"/>
        <end position="334"/>
    </location>
</feature>
<name>A0ABY1KI56_9FLAO</name>
<dbReference type="Pfam" id="PF01943">
    <property type="entry name" value="Polysacc_synt"/>
    <property type="match status" value="1"/>
</dbReference>
<comment type="subcellular location">
    <subcellularLocation>
        <location evidence="1">Cell membrane</location>
        <topology evidence="1">Multi-pass membrane protein</topology>
    </subcellularLocation>
</comment>
<evidence type="ECO:0000313" key="7">
    <source>
        <dbReference type="EMBL" id="SIS37968.1"/>
    </source>
</evidence>
<reference evidence="7 8" key="1">
    <citation type="submission" date="2017-01" db="EMBL/GenBank/DDBJ databases">
        <authorList>
            <person name="Varghese N."/>
            <person name="Submissions S."/>
        </authorList>
    </citation>
    <scope>NUCLEOTIDE SEQUENCE [LARGE SCALE GENOMIC DNA]</scope>
    <source>
        <strain evidence="7 8">DSM 2061</strain>
    </source>
</reference>
<feature type="transmembrane region" description="Helical" evidence="6">
    <location>
        <begin position="86"/>
        <end position="107"/>
    </location>
</feature>
<keyword evidence="2" id="KW-1003">Cell membrane</keyword>
<evidence type="ECO:0000256" key="4">
    <source>
        <dbReference type="ARBA" id="ARBA00022989"/>
    </source>
</evidence>
<accession>A0ABY1KI56</accession>
<evidence type="ECO:0000313" key="8">
    <source>
        <dbReference type="Proteomes" id="UP000185728"/>
    </source>
</evidence>
<dbReference type="Proteomes" id="UP000185728">
    <property type="component" value="Unassembled WGS sequence"/>
</dbReference>
<organism evidence="7 8">
    <name type="scientific">Zobellia uliginosa</name>
    <dbReference type="NCBI Taxonomy" id="143224"/>
    <lineage>
        <taxon>Bacteria</taxon>
        <taxon>Pseudomonadati</taxon>
        <taxon>Bacteroidota</taxon>
        <taxon>Flavobacteriia</taxon>
        <taxon>Flavobacteriales</taxon>
        <taxon>Flavobacteriaceae</taxon>
        <taxon>Zobellia</taxon>
    </lineage>
</organism>
<feature type="transmembrane region" description="Helical" evidence="6">
    <location>
        <begin position="441"/>
        <end position="459"/>
    </location>
</feature>
<dbReference type="PANTHER" id="PTHR30250">
    <property type="entry name" value="PST FAMILY PREDICTED COLANIC ACID TRANSPORTER"/>
    <property type="match status" value="1"/>
</dbReference>
<dbReference type="PANTHER" id="PTHR30250:SF11">
    <property type="entry name" value="O-ANTIGEN TRANSPORTER-RELATED"/>
    <property type="match status" value="1"/>
</dbReference>
<feature type="transmembrane region" description="Helical" evidence="6">
    <location>
        <begin position="273"/>
        <end position="295"/>
    </location>
</feature>
<feature type="transmembrane region" description="Helical" evidence="6">
    <location>
        <begin position="122"/>
        <end position="142"/>
    </location>
</feature>
<feature type="transmembrane region" description="Helical" evidence="6">
    <location>
        <begin position="407"/>
        <end position="429"/>
    </location>
</feature>
<keyword evidence="4 6" id="KW-1133">Transmembrane helix</keyword>
<keyword evidence="8" id="KW-1185">Reference proteome</keyword>
<keyword evidence="5 6" id="KW-0472">Membrane</keyword>